<protein>
    <submittedName>
        <fullName evidence="1">Unannotated protein</fullName>
    </submittedName>
</protein>
<proteinExistence type="predicted"/>
<organism evidence="1">
    <name type="scientific">freshwater metagenome</name>
    <dbReference type="NCBI Taxonomy" id="449393"/>
    <lineage>
        <taxon>unclassified sequences</taxon>
        <taxon>metagenomes</taxon>
        <taxon>ecological metagenomes</taxon>
    </lineage>
</organism>
<gene>
    <name evidence="1" type="ORF">UFOPK1722_01743</name>
</gene>
<dbReference type="EMBL" id="CAEZTS010000201">
    <property type="protein sequence ID" value="CAB4593094.1"/>
    <property type="molecule type" value="Genomic_DNA"/>
</dbReference>
<dbReference type="AlphaFoldDB" id="A0A6J6G1E4"/>
<reference evidence="1" key="1">
    <citation type="submission" date="2020-05" db="EMBL/GenBank/DDBJ databases">
        <authorList>
            <person name="Chiriac C."/>
            <person name="Salcher M."/>
            <person name="Ghai R."/>
            <person name="Kavagutti S V."/>
        </authorList>
    </citation>
    <scope>NUCLEOTIDE SEQUENCE</scope>
</reference>
<name>A0A6J6G1E4_9ZZZZ</name>
<sequence>MLGLSVTTGLATVVVVAPVPGLIGVKVAGGMVGTKVNVGRATDVDV</sequence>
<accession>A0A6J6G1E4</accession>
<evidence type="ECO:0000313" key="1">
    <source>
        <dbReference type="EMBL" id="CAB4593094.1"/>
    </source>
</evidence>